<evidence type="ECO:0000313" key="2">
    <source>
        <dbReference type="EMBL" id="AHH01716.1"/>
    </source>
</evidence>
<feature type="compositionally biased region" description="Basic and acidic residues" evidence="1">
    <location>
        <begin position="105"/>
        <end position="115"/>
    </location>
</feature>
<sequence length="168" mass="19675">MQSDLIINKDGLGVFDDKVILIISPKELRQLQSCIKHYSQAKKANEKYRRRKQQEKSQTSQGVSRSESSEEEFGEFKEMSLTRFLNYNVTIPQKLRSTPGRPKKRSEEQIDTPLDRTDFLHESLRKFLAQQNEQKLEDEKLNKFPKDSKPLKGILKKPKDYPSAEDLF</sequence>
<feature type="compositionally biased region" description="Basic and acidic residues" evidence="1">
    <location>
        <begin position="137"/>
        <end position="150"/>
    </location>
</feature>
<evidence type="ECO:0000256" key="1">
    <source>
        <dbReference type="SAM" id="MobiDB-lite"/>
    </source>
</evidence>
<evidence type="ECO:0000313" key="3">
    <source>
        <dbReference type="Proteomes" id="UP000202176"/>
    </source>
</evidence>
<accession>W5S4S2</accession>
<organism evidence="2 3">
    <name type="scientific">Pithovirus sibericum</name>
    <dbReference type="NCBI Taxonomy" id="1450746"/>
    <lineage>
        <taxon>Viruses</taxon>
        <taxon>Pithoviruses</taxon>
        <taxon>Orthopithovirinae</taxon>
        <taxon>Alphapithovirus</taxon>
        <taxon>Alphapithovirus sibericum</taxon>
    </lineage>
</organism>
<keyword evidence="3" id="KW-1185">Reference proteome</keyword>
<protein>
    <submittedName>
        <fullName evidence="2">Uncharacterized protein</fullName>
    </submittedName>
</protein>
<dbReference type="KEGG" id="vg:18266177"/>
<proteinExistence type="predicted"/>
<feature type="region of interest" description="Disordered" evidence="1">
    <location>
        <begin position="45"/>
        <end position="74"/>
    </location>
</feature>
<feature type="region of interest" description="Disordered" evidence="1">
    <location>
        <begin position="137"/>
        <end position="168"/>
    </location>
</feature>
<dbReference type="Proteomes" id="UP000202176">
    <property type="component" value="Segment"/>
</dbReference>
<dbReference type="GeneID" id="18266177"/>
<dbReference type="EMBL" id="KF740664">
    <property type="protein sequence ID" value="AHH01716.1"/>
    <property type="molecule type" value="Genomic_DNA"/>
</dbReference>
<feature type="region of interest" description="Disordered" evidence="1">
    <location>
        <begin position="92"/>
        <end position="115"/>
    </location>
</feature>
<gene>
    <name evidence="2" type="ORF">pv_149</name>
</gene>
<dbReference type="RefSeq" id="YP_009001051.1">
    <property type="nucleotide sequence ID" value="NC_023423.1"/>
</dbReference>
<name>W5S4S2_9VIRU</name>
<feature type="compositionally biased region" description="Low complexity" evidence="1">
    <location>
        <begin position="57"/>
        <end position="66"/>
    </location>
</feature>
<reference evidence="2 3" key="1">
    <citation type="journal article" date="2014" name="Proc. Natl. Acad. Sci. U.S.A.">
        <title>Thirty-thousand-year-old distant relative of giant icosahedral DNA viruses with a pandoravirus morphology.</title>
        <authorList>
            <person name="Legendre M."/>
            <person name="Bartoli J."/>
            <person name="Shmakova L."/>
            <person name="Jeudy S."/>
            <person name="Labadie K."/>
            <person name="Adrait A."/>
            <person name="Lescot M."/>
            <person name="Poirot O."/>
            <person name="Bertaux L."/>
            <person name="Bruley C."/>
            <person name="Coute Y."/>
            <person name="Rivkina E."/>
            <person name="Abergel C."/>
            <person name="Claverie J.M."/>
        </authorList>
    </citation>
    <scope>NUCLEOTIDE SEQUENCE [LARGE SCALE GENOMIC DNA]</scope>
    <source>
        <strain evidence="2">P1084-T</strain>
    </source>
</reference>